<dbReference type="EMBL" id="OU893333">
    <property type="protein sequence ID" value="CAG9789250.1"/>
    <property type="molecule type" value="Genomic_DNA"/>
</dbReference>
<dbReference type="AlphaFoldDB" id="A0A9N9WE34"/>
<dbReference type="InterPro" id="IPR052728">
    <property type="entry name" value="O2_lipid_transport_reg"/>
</dbReference>
<evidence type="ECO:0000313" key="3">
    <source>
        <dbReference type="EMBL" id="CAG9789250.1"/>
    </source>
</evidence>
<reference evidence="3" key="2">
    <citation type="submission" date="2022-10" db="EMBL/GenBank/DDBJ databases">
        <authorList>
            <consortium name="ENA_rothamsted_submissions"/>
            <consortium name="culmorum"/>
            <person name="King R."/>
        </authorList>
    </citation>
    <scope>NUCLEOTIDE SEQUENCE</scope>
</reference>
<proteinExistence type="predicted"/>
<feature type="chain" id="PRO_5040476744" description="Nose resistant-to-fluoxetine protein N-terminal domain-containing protein" evidence="1">
    <location>
        <begin position="18"/>
        <end position="286"/>
    </location>
</feature>
<dbReference type="SMART" id="SM00703">
    <property type="entry name" value="NRF"/>
    <property type="match status" value="1"/>
</dbReference>
<accession>A0A9N9WE34</accession>
<name>A0A9N9WE34_9NEOP</name>
<reference evidence="3" key="1">
    <citation type="submission" date="2021-12" db="EMBL/GenBank/DDBJ databases">
        <authorList>
            <person name="King R."/>
        </authorList>
    </citation>
    <scope>NUCLEOTIDE SEQUENCE</scope>
</reference>
<evidence type="ECO:0000256" key="1">
    <source>
        <dbReference type="SAM" id="SignalP"/>
    </source>
</evidence>
<evidence type="ECO:0000259" key="2">
    <source>
        <dbReference type="SMART" id="SM00703"/>
    </source>
</evidence>
<feature type="domain" description="Nose resistant-to-fluoxetine protein N-terminal" evidence="2">
    <location>
        <begin position="74"/>
        <end position="225"/>
    </location>
</feature>
<keyword evidence="4" id="KW-1185">Reference proteome</keyword>
<gene>
    <name evidence="3" type="ORF">DIATSA_LOCUS6996</name>
</gene>
<dbReference type="PANTHER" id="PTHR11161:SF0">
    <property type="entry name" value="O-ACYLTRANSFERASE LIKE PROTEIN"/>
    <property type="match status" value="1"/>
</dbReference>
<feature type="signal peptide" evidence="1">
    <location>
        <begin position="1"/>
        <end position="17"/>
    </location>
</feature>
<protein>
    <recommendedName>
        <fullName evidence="2">Nose resistant-to-fluoxetine protein N-terminal domain-containing protein</fullName>
    </recommendedName>
</protein>
<evidence type="ECO:0000313" key="4">
    <source>
        <dbReference type="Proteomes" id="UP001153714"/>
    </source>
</evidence>
<dbReference type="InterPro" id="IPR006621">
    <property type="entry name" value="Nose-resist-to-fluoxetine_N"/>
</dbReference>
<dbReference type="Proteomes" id="UP001153714">
    <property type="component" value="Chromosome 2"/>
</dbReference>
<organism evidence="3 4">
    <name type="scientific">Diatraea saccharalis</name>
    <name type="common">sugarcane borer</name>
    <dbReference type="NCBI Taxonomy" id="40085"/>
    <lineage>
        <taxon>Eukaryota</taxon>
        <taxon>Metazoa</taxon>
        <taxon>Ecdysozoa</taxon>
        <taxon>Arthropoda</taxon>
        <taxon>Hexapoda</taxon>
        <taxon>Insecta</taxon>
        <taxon>Pterygota</taxon>
        <taxon>Neoptera</taxon>
        <taxon>Endopterygota</taxon>
        <taxon>Lepidoptera</taxon>
        <taxon>Glossata</taxon>
        <taxon>Ditrysia</taxon>
        <taxon>Pyraloidea</taxon>
        <taxon>Crambidae</taxon>
        <taxon>Crambinae</taxon>
        <taxon>Diatraea</taxon>
    </lineage>
</organism>
<dbReference type="PANTHER" id="PTHR11161">
    <property type="entry name" value="O-ACYLTRANSFERASE"/>
    <property type="match status" value="1"/>
</dbReference>
<keyword evidence="1" id="KW-0732">Signal</keyword>
<dbReference type="OrthoDB" id="6585993at2759"/>
<sequence>MKSLVTFLIFFLVKTNAYVANSIQLDLTTETPNDFNENSEESTVHDKYEKDYSGYVYMDDVVFGLKLQNWTDEELPCLNETLHLIKSLHNFTTWAVWEWDSVSSQPLGILSGNRYQLGNFDQCMTYPWSTPHKEIKTQYCLAEVELETKTHVKKKTLDEIEPYGNALDLIQHNTPHFRPLRYLTWGACVPACCEPRSVEKLVKVVLARSHLGSAGLRLSIHVNETCQRPDEPKKFDVVLYAFISIYKNGDAVDETSKNSYNPLRVMRNGRCVNVETVDDERTLLYK</sequence>
<dbReference type="Pfam" id="PF20146">
    <property type="entry name" value="NRF"/>
    <property type="match status" value="1"/>
</dbReference>